<dbReference type="EMBL" id="CP014699">
    <property type="protein sequence ID" value="AND79237.1"/>
    <property type="molecule type" value="Genomic_DNA"/>
</dbReference>
<dbReference type="PANTHER" id="PTHR43625">
    <property type="entry name" value="AFLATOXIN B1 ALDEHYDE REDUCTASE"/>
    <property type="match status" value="1"/>
</dbReference>
<evidence type="ECO:0000256" key="1">
    <source>
        <dbReference type="ARBA" id="ARBA00023002"/>
    </source>
</evidence>
<dbReference type="SUPFAM" id="SSF51430">
    <property type="entry name" value="NAD(P)-linked oxidoreductase"/>
    <property type="match status" value="1"/>
</dbReference>
<dbReference type="InterPro" id="IPR036812">
    <property type="entry name" value="NAD(P)_OxRdtase_dom_sf"/>
</dbReference>
<dbReference type="InterPro" id="IPR023210">
    <property type="entry name" value="NADP_OxRdtase_dom"/>
</dbReference>
<reference evidence="4" key="2">
    <citation type="submission" date="2016-03" db="EMBL/GenBank/DDBJ databases">
        <title>Streptococcus antelopensis sp. nov., isolated from the feces of the Tibetan antelope (Pantholops hodgsonii) in Hoh Xil National Nature Reserve, Qinghai, China.</title>
        <authorList>
            <person name="Bai X."/>
        </authorList>
    </citation>
    <scope>NUCLEOTIDE SEQUENCE [LARGE SCALE GENOMIC DNA]</scope>
    <source>
        <strain evidence="4">TA 26</strain>
    </source>
</reference>
<evidence type="ECO:0000259" key="2">
    <source>
        <dbReference type="Pfam" id="PF00248"/>
    </source>
</evidence>
<dbReference type="Proteomes" id="UP000077317">
    <property type="component" value="Chromosome"/>
</dbReference>
<keyword evidence="4" id="KW-1185">Reference proteome</keyword>
<dbReference type="STRING" id="1811193.A0O21_03940"/>
<evidence type="ECO:0000313" key="4">
    <source>
        <dbReference type="Proteomes" id="UP000077317"/>
    </source>
</evidence>
<dbReference type="Pfam" id="PF00248">
    <property type="entry name" value="Aldo_ket_red"/>
    <property type="match status" value="1"/>
</dbReference>
<dbReference type="AlphaFoldDB" id="A0A172Q743"/>
<dbReference type="KEGG" id="spat:A0O21_03940"/>
<dbReference type="InterPro" id="IPR050791">
    <property type="entry name" value="Aldo-Keto_reductase"/>
</dbReference>
<keyword evidence="1" id="KW-0560">Oxidoreductase</keyword>
<dbReference type="GO" id="GO:0016491">
    <property type="term" value="F:oxidoreductase activity"/>
    <property type="evidence" value="ECO:0007669"/>
    <property type="project" value="UniProtKB-KW"/>
</dbReference>
<dbReference type="GO" id="GO:0005737">
    <property type="term" value="C:cytoplasm"/>
    <property type="evidence" value="ECO:0007669"/>
    <property type="project" value="TreeGrafter"/>
</dbReference>
<reference evidence="3 4" key="1">
    <citation type="journal article" date="2016" name="Int. J. Syst. Evol. Microbiol.">
        <title>Streptococcuspantholopis sp. nov., isolated from faeces of the Tibetan antelope (Pantholops hodgsonii).</title>
        <authorList>
            <person name="Bai X."/>
            <person name="Xiong Y."/>
            <person name="Lu S."/>
            <person name="Jin D."/>
            <person name="Lai X."/>
            <person name="Yang J."/>
            <person name="Niu L."/>
            <person name="Hu S."/>
            <person name="Meng X."/>
            <person name="Pu J."/>
            <person name="Ye C."/>
            <person name="Xu J."/>
        </authorList>
    </citation>
    <scope>NUCLEOTIDE SEQUENCE [LARGE SCALE GENOMIC DNA]</scope>
    <source>
        <strain evidence="3 4">TA 26</strain>
    </source>
</reference>
<name>A0A172Q743_9STRE</name>
<sequence length="319" mass="35747">MTKRRLGKNLEVSSIGFGIMGMDHAYGAPKDRKEMIKLIHQAFDLGCYFFDTAPVYGVANEILLGQAIKGHPDAVIATKFGIIGMTAVNGLIKQEFNSSPESIRRQVEDSLRRLEVESIDLYYQHRIDPAVEPEIVADTMGQLIKEGKIKHWGTSNAPIDYVRRAHAITPITAMENQYSMVYRSPEKDVFPLCEELGIGFVAYSPLGNGFLSGRYSAETVFEDGDFRNTMGRFKAEVIAKNQVLLDFLKDFAGQKHLTPAQLVLAWELGQKNYIVPIPGTTKSYRLKENLATMSVQLTDAEMAEINQALDTFEIDETHF</sequence>
<gene>
    <name evidence="3" type="ORF">A0O21_03940</name>
</gene>
<evidence type="ECO:0000313" key="3">
    <source>
        <dbReference type="EMBL" id="AND79237.1"/>
    </source>
</evidence>
<organism evidence="3 4">
    <name type="scientific">Streptococcus pantholopis</name>
    <dbReference type="NCBI Taxonomy" id="1811193"/>
    <lineage>
        <taxon>Bacteria</taxon>
        <taxon>Bacillati</taxon>
        <taxon>Bacillota</taxon>
        <taxon>Bacilli</taxon>
        <taxon>Lactobacillales</taxon>
        <taxon>Streptococcaceae</taxon>
        <taxon>Streptococcus</taxon>
    </lineage>
</organism>
<dbReference type="OrthoDB" id="9773828at2"/>
<proteinExistence type="predicted"/>
<dbReference type="PANTHER" id="PTHR43625:SF77">
    <property type="entry name" value="ALDO-KETO REDUCTASE"/>
    <property type="match status" value="1"/>
</dbReference>
<dbReference type="Gene3D" id="3.20.20.100">
    <property type="entry name" value="NADP-dependent oxidoreductase domain"/>
    <property type="match status" value="1"/>
</dbReference>
<protein>
    <submittedName>
        <fullName evidence="3">Aldehyde oxidase</fullName>
    </submittedName>
</protein>
<accession>A0A172Q743</accession>
<feature type="domain" description="NADP-dependent oxidoreductase" evidence="2">
    <location>
        <begin position="15"/>
        <end position="309"/>
    </location>
</feature>